<evidence type="ECO:0000313" key="3">
    <source>
        <dbReference type="Proteomes" id="UP001364617"/>
    </source>
</evidence>
<organism evidence="2 3">
    <name type="scientific">Phoxinus phoxinus</name>
    <name type="common">Eurasian minnow</name>
    <dbReference type="NCBI Taxonomy" id="58324"/>
    <lineage>
        <taxon>Eukaryota</taxon>
        <taxon>Metazoa</taxon>
        <taxon>Chordata</taxon>
        <taxon>Craniata</taxon>
        <taxon>Vertebrata</taxon>
        <taxon>Euteleostomi</taxon>
        <taxon>Actinopterygii</taxon>
        <taxon>Neopterygii</taxon>
        <taxon>Teleostei</taxon>
        <taxon>Ostariophysi</taxon>
        <taxon>Cypriniformes</taxon>
        <taxon>Leuciscidae</taxon>
        <taxon>Phoxininae</taxon>
        <taxon>Phoxinus</taxon>
    </lineage>
</organism>
<keyword evidence="3" id="KW-1185">Reference proteome</keyword>
<protein>
    <recommendedName>
        <fullName evidence="1">MADF domain-containing protein</fullName>
    </recommendedName>
</protein>
<accession>A0AAN9CT92</accession>
<feature type="domain" description="MADF" evidence="1">
    <location>
        <begin position="115"/>
        <end position="199"/>
    </location>
</feature>
<dbReference type="GO" id="GO:0005667">
    <property type="term" value="C:transcription regulator complex"/>
    <property type="evidence" value="ECO:0007669"/>
    <property type="project" value="TreeGrafter"/>
</dbReference>
<evidence type="ECO:0000313" key="2">
    <source>
        <dbReference type="EMBL" id="KAK7146234.1"/>
    </source>
</evidence>
<dbReference type="EMBL" id="JAYKXH010000014">
    <property type="protein sequence ID" value="KAK7146234.1"/>
    <property type="molecule type" value="Genomic_DNA"/>
</dbReference>
<dbReference type="InterPro" id="IPR039353">
    <property type="entry name" value="TF_Adf1"/>
</dbReference>
<dbReference type="Proteomes" id="UP001364617">
    <property type="component" value="Unassembled WGS sequence"/>
</dbReference>
<dbReference type="SMART" id="SM00595">
    <property type="entry name" value="MADF"/>
    <property type="match status" value="2"/>
</dbReference>
<feature type="domain" description="MADF" evidence="1">
    <location>
        <begin position="8"/>
        <end position="99"/>
    </location>
</feature>
<dbReference type="GO" id="GO:0005634">
    <property type="term" value="C:nucleus"/>
    <property type="evidence" value="ECO:0007669"/>
    <property type="project" value="TreeGrafter"/>
</dbReference>
<dbReference type="AlphaFoldDB" id="A0AAN9CT92"/>
<dbReference type="PROSITE" id="PS51029">
    <property type="entry name" value="MADF"/>
    <property type="match status" value="2"/>
</dbReference>
<dbReference type="PANTHER" id="PTHR12243">
    <property type="entry name" value="MADF DOMAIN TRANSCRIPTION FACTOR"/>
    <property type="match status" value="1"/>
</dbReference>
<reference evidence="2 3" key="1">
    <citation type="submission" date="2024-02" db="EMBL/GenBank/DDBJ databases">
        <title>Chromosome-level genome assembly of the Eurasian Minnow (Phoxinus phoxinus).</title>
        <authorList>
            <person name="Oriowo T.O."/>
            <person name="Martin S."/>
            <person name="Stange M."/>
            <person name="Chrysostomakis Y."/>
            <person name="Brown T."/>
            <person name="Winkler S."/>
            <person name="Kukowka S."/>
            <person name="Myers E.W."/>
            <person name="Bohne A."/>
        </authorList>
    </citation>
    <scope>NUCLEOTIDE SEQUENCE [LARGE SCALE GENOMIC DNA]</scope>
    <source>
        <strain evidence="2">ZFMK-TIS-60720</strain>
        <tissue evidence="2">Whole Organism</tissue>
    </source>
</reference>
<sequence>MENYEDEILCEEVRKYPHLYNSSLQDYKDAHMACNSWREIAHALGKDEILCRQRWKYLRDRYVKAAKMLTQKSGDAEGNVTKTMPRIVVMLGWLSQFIKHYTGNKLNEFRYLDEILCEEVRKYPHLYNSSLRDYKDAHEACNSWREIAQALGKDETFCRQRWKYLRDRYVKAAKMLKRKSGDAGGKRLPPIVFLLGWLSEFIKHRETDSNVEKLNEFSYGSSDSLDTLKLECVASDLSDNTTEQNQKNDQFTQVQESVVARLSNYDEERGFDDEDMCFGKMVGRTLSKMTTRNKAHARLEISQVLFKWQMVECDSAVPK</sequence>
<name>A0AAN9CT92_9TELE</name>
<proteinExistence type="predicted"/>
<gene>
    <name evidence="2" type="ORF">R3I93_013855</name>
</gene>
<dbReference type="PANTHER" id="PTHR12243:SF67">
    <property type="entry name" value="COREPRESSOR OF PANGOLIN, ISOFORM A-RELATED"/>
    <property type="match status" value="1"/>
</dbReference>
<comment type="caution">
    <text evidence="2">The sequence shown here is derived from an EMBL/GenBank/DDBJ whole genome shotgun (WGS) entry which is preliminary data.</text>
</comment>
<evidence type="ECO:0000259" key="1">
    <source>
        <dbReference type="PROSITE" id="PS51029"/>
    </source>
</evidence>
<dbReference type="Pfam" id="PF10545">
    <property type="entry name" value="MADF_DNA_bdg"/>
    <property type="match status" value="2"/>
</dbReference>
<dbReference type="Gene3D" id="1.10.10.60">
    <property type="entry name" value="Homeodomain-like"/>
    <property type="match status" value="1"/>
</dbReference>
<dbReference type="GO" id="GO:0006357">
    <property type="term" value="P:regulation of transcription by RNA polymerase II"/>
    <property type="evidence" value="ECO:0007669"/>
    <property type="project" value="TreeGrafter"/>
</dbReference>
<dbReference type="InterPro" id="IPR006578">
    <property type="entry name" value="MADF-dom"/>
</dbReference>